<dbReference type="AlphaFoldDB" id="A0A1H1ZZC7"/>
<gene>
    <name evidence="1" type="ORF">SAMN04490191_4227</name>
</gene>
<reference evidence="2" key="1">
    <citation type="submission" date="2016-10" db="EMBL/GenBank/DDBJ databases">
        <authorList>
            <person name="Varghese N."/>
            <person name="Submissions S."/>
        </authorList>
    </citation>
    <scope>NUCLEOTIDE SEQUENCE [LARGE SCALE GENOMIC DNA]</scope>
    <source>
        <strain evidence="2">BS3782</strain>
    </source>
</reference>
<keyword evidence="2" id="KW-1185">Reference proteome</keyword>
<accession>A0A1H1ZZC7</accession>
<proteinExistence type="predicted"/>
<evidence type="ECO:0000313" key="2">
    <source>
        <dbReference type="Proteomes" id="UP000182814"/>
    </source>
</evidence>
<sequence>MQVARQTPSQINYNHLFLLAFYGFLKQAREMLQQCERQRQEDRLRLTRD</sequence>
<evidence type="ECO:0000313" key="1">
    <source>
        <dbReference type="EMBL" id="SDT38949.1"/>
    </source>
</evidence>
<organism evidence="1 2">
    <name type="scientific">Pseudomonas lini</name>
    <dbReference type="NCBI Taxonomy" id="163011"/>
    <lineage>
        <taxon>Bacteria</taxon>
        <taxon>Pseudomonadati</taxon>
        <taxon>Pseudomonadota</taxon>
        <taxon>Gammaproteobacteria</taxon>
        <taxon>Pseudomonadales</taxon>
        <taxon>Pseudomonadaceae</taxon>
        <taxon>Pseudomonas</taxon>
    </lineage>
</organism>
<protein>
    <submittedName>
        <fullName evidence="1">Uncharacterized protein</fullName>
    </submittedName>
</protein>
<name>A0A1H1ZZC7_9PSED</name>
<dbReference type="EMBL" id="LT629746">
    <property type="protein sequence ID" value="SDT38949.1"/>
    <property type="molecule type" value="Genomic_DNA"/>
</dbReference>
<dbReference type="Proteomes" id="UP000182814">
    <property type="component" value="Chromosome I"/>
</dbReference>